<reference evidence="2 3" key="1">
    <citation type="submission" date="2016-07" db="EMBL/GenBank/DDBJ databases">
        <title>Draft genome of the white-rot fungus Obba rivulosa 3A-2.</title>
        <authorList>
            <consortium name="DOE Joint Genome Institute"/>
            <person name="Miettinen O."/>
            <person name="Riley R."/>
            <person name="Acob R."/>
            <person name="Barry K."/>
            <person name="Cullen D."/>
            <person name="De Vries R."/>
            <person name="Hainaut M."/>
            <person name="Hatakka A."/>
            <person name="Henrissat B."/>
            <person name="Hilden K."/>
            <person name="Kuo R."/>
            <person name="Labutti K."/>
            <person name="Lipzen A."/>
            <person name="Makela M.R."/>
            <person name="Sandor L."/>
            <person name="Spatafora J.W."/>
            <person name="Grigoriev I.V."/>
            <person name="Hibbett D.S."/>
        </authorList>
    </citation>
    <scope>NUCLEOTIDE SEQUENCE [LARGE SCALE GENOMIC DNA]</scope>
    <source>
        <strain evidence="2 3">3A-2</strain>
    </source>
</reference>
<accession>A0A8E2AGM8</accession>
<evidence type="ECO:0000256" key="1">
    <source>
        <dbReference type="SAM" id="MobiDB-lite"/>
    </source>
</evidence>
<protein>
    <submittedName>
        <fullName evidence="2">Uncharacterized protein</fullName>
    </submittedName>
</protein>
<dbReference type="AlphaFoldDB" id="A0A8E2AGM8"/>
<proteinExistence type="predicted"/>
<evidence type="ECO:0000313" key="3">
    <source>
        <dbReference type="Proteomes" id="UP000250043"/>
    </source>
</evidence>
<gene>
    <name evidence="2" type="ORF">OBBRIDRAFT_868075</name>
</gene>
<dbReference type="Proteomes" id="UP000250043">
    <property type="component" value="Unassembled WGS sequence"/>
</dbReference>
<name>A0A8E2AGM8_9APHY</name>
<evidence type="ECO:0000313" key="2">
    <source>
        <dbReference type="EMBL" id="OCH84046.1"/>
    </source>
</evidence>
<feature type="compositionally biased region" description="Basic and acidic residues" evidence="1">
    <location>
        <begin position="188"/>
        <end position="197"/>
    </location>
</feature>
<organism evidence="2 3">
    <name type="scientific">Obba rivulosa</name>
    <dbReference type="NCBI Taxonomy" id="1052685"/>
    <lineage>
        <taxon>Eukaryota</taxon>
        <taxon>Fungi</taxon>
        <taxon>Dikarya</taxon>
        <taxon>Basidiomycota</taxon>
        <taxon>Agaricomycotina</taxon>
        <taxon>Agaricomycetes</taxon>
        <taxon>Polyporales</taxon>
        <taxon>Gelatoporiaceae</taxon>
        <taxon>Obba</taxon>
    </lineage>
</organism>
<feature type="region of interest" description="Disordered" evidence="1">
    <location>
        <begin position="188"/>
        <end position="212"/>
    </location>
</feature>
<dbReference type="EMBL" id="KV722734">
    <property type="protein sequence ID" value="OCH84046.1"/>
    <property type="molecule type" value="Genomic_DNA"/>
</dbReference>
<keyword evidence="3" id="KW-1185">Reference proteome</keyword>
<sequence>MEKATANGHGDPSQSPAETPVNCLAALDLKPFAKTHMSGGQESPLKKCAVTMTSPLKIELRKSMASISSLRPYAKAQNTATETIQKSSDMARYVGQQVTPWSELNWQVSPKKEPTKTTVVFKLTQRRTLTPAPDVEPSPVFQLLKDPVVLSAQEGLRSACPAPHHCQITSGIFCKELAFMLKDRQSASRISPQEKRGLGLSGTLGGAMEPVVDPKDPDLDIVDELQSISALEDDSTPLGKPMSQTSVDISIAINFTIDLTGYAIEDGNNECKVYTKPVASPGSMRSKASEGQLNMDLKFGGKPTIAQMDRRVVVQYCIHFSYSTIIDSSAMDPFVYGSSWPPSEDMGRQHQHVDSDASSFYFQAPGAQLVQQRRGHRRHECWVKVMCAGGPLVRRSKHYPTSKMEKRHAATQLSCSIVQQRVEGPPVQELPKEAGLVERPSIASMLSYQFGSEHMIMAHKGLLKLQSLDHSALIAHGEDLLASFHVHPSRPHMVLTFEHRYLRLWCGDASTLVIRRLLYLW</sequence>
<dbReference type="OrthoDB" id="2563277at2759"/>